<organism evidence="4 5">
    <name type="scientific">Streptomyces subrutilus</name>
    <dbReference type="NCBI Taxonomy" id="36818"/>
    <lineage>
        <taxon>Bacteria</taxon>
        <taxon>Bacillati</taxon>
        <taxon>Actinomycetota</taxon>
        <taxon>Actinomycetes</taxon>
        <taxon>Kitasatosporales</taxon>
        <taxon>Streptomycetaceae</taxon>
        <taxon>Streptomyces</taxon>
    </lineage>
</organism>
<reference evidence="3" key="3">
    <citation type="submission" date="2020-09" db="EMBL/GenBank/DDBJ databases">
        <authorList>
            <person name="Sun Q."/>
            <person name="Ohkuma M."/>
        </authorList>
    </citation>
    <scope>NUCLEOTIDE SEQUENCE</scope>
    <source>
        <strain evidence="3">JCM 4834</strain>
    </source>
</reference>
<reference evidence="4 5" key="2">
    <citation type="submission" date="2017-09" db="EMBL/GenBank/DDBJ databases">
        <authorList>
            <person name="Lee N."/>
            <person name="Cho B.-K."/>
        </authorList>
    </citation>
    <scope>NUCLEOTIDE SEQUENCE [LARGE SCALE GENOMIC DNA]</scope>
    <source>
        <strain evidence="4 5">ATCC 27467</strain>
    </source>
</reference>
<feature type="compositionally biased region" description="Low complexity" evidence="1">
    <location>
        <begin position="66"/>
        <end position="89"/>
    </location>
</feature>
<dbReference type="Proteomes" id="UP000634660">
    <property type="component" value="Unassembled WGS sequence"/>
</dbReference>
<dbReference type="KEGG" id="ssub:CP968_19320"/>
<reference evidence="3" key="1">
    <citation type="journal article" date="2014" name="Int. J. Syst. Evol. Microbiol.">
        <title>Complete genome sequence of Corynebacterium casei LMG S-19264T (=DSM 44701T), isolated from a smear-ripened cheese.</title>
        <authorList>
            <consortium name="US DOE Joint Genome Institute (JGI-PGF)"/>
            <person name="Walter F."/>
            <person name="Albersmeier A."/>
            <person name="Kalinowski J."/>
            <person name="Ruckert C."/>
        </authorList>
    </citation>
    <scope>NUCLEOTIDE SEQUENCE</scope>
    <source>
        <strain evidence="3">JCM 4834</strain>
    </source>
</reference>
<protein>
    <recommendedName>
        <fullName evidence="6">ATP-binding protein</fullName>
    </recommendedName>
</protein>
<keyword evidence="5" id="KW-1185">Reference proteome</keyword>
<feature type="signal peptide" evidence="2">
    <location>
        <begin position="1"/>
        <end position="28"/>
    </location>
</feature>
<name>A0A5P2ULH5_9ACTN</name>
<evidence type="ECO:0000256" key="2">
    <source>
        <dbReference type="SAM" id="SignalP"/>
    </source>
</evidence>
<proteinExistence type="predicted"/>
<keyword evidence="2" id="KW-0732">Signal</keyword>
<gene>
    <name evidence="4" type="ORF">CP968_19320</name>
    <name evidence="3" type="ORF">GCM10010371_06680</name>
</gene>
<evidence type="ECO:0000313" key="5">
    <source>
        <dbReference type="Proteomes" id="UP000326831"/>
    </source>
</evidence>
<evidence type="ECO:0000313" key="4">
    <source>
        <dbReference type="EMBL" id="QEU80176.1"/>
    </source>
</evidence>
<dbReference type="OrthoDB" id="9997014at2"/>
<feature type="region of interest" description="Disordered" evidence="1">
    <location>
        <begin position="66"/>
        <end position="96"/>
    </location>
</feature>
<evidence type="ECO:0008006" key="6">
    <source>
        <dbReference type="Google" id="ProtNLM"/>
    </source>
</evidence>
<dbReference type="Proteomes" id="UP000326831">
    <property type="component" value="Chromosome"/>
</dbReference>
<dbReference type="EMBL" id="BMVX01000002">
    <property type="protein sequence ID" value="GGZ49973.1"/>
    <property type="molecule type" value="Genomic_DNA"/>
</dbReference>
<sequence>MNAMKRTLSALVLTGGAALALTPVAAHADEPAIQGPPITQRVGDIVSRPGQAVEDTKTALEVTTAAAGSATGATDTSLAGAGSALTGGLPKAPKAG</sequence>
<evidence type="ECO:0000256" key="1">
    <source>
        <dbReference type="SAM" id="MobiDB-lite"/>
    </source>
</evidence>
<dbReference type="EMBL" id="CP023701">
    <property type="protein sequence ID" value="QEU80176.1"/>
    <property type="molecule type" value="Genomic_DNA"/>
</dbReference>
<evidence type="ECO:0000313" key="3">
    <source>
        <dbReference type="EMBL" id="GGZ49973.1"/>
    </source>
</evidence>
<dbReference type="AlphaFoldDB" id="A0A5P2ULH5"/>
<accession>A0A5P2ULH5</accession>
<feature type="chain" id="PRO_5044622787" description="ATP-binding protein" evidence="2">
    <location>
        <begin position="29"/>
        <end position="96"/>
    </location>
</feature>